<dbReference type="Proteomes" id="UP000059574">
    <property type="component" value="Chromosome"/>
</dbReference>
<dbReference type="EMBL" id="CP013200">
    <property type="protein sequence ID" value="ALO67011.1"/>
    <property type="molecule type" value="Genomic_DNA"/>
</dbReference>
<evidence type="ECO:0000313" key="1">
    <source>
        <dbReference type="EMBL" id="ALO67011.1"/>
    </source>
</evidence>
<organism evidence="1 2">
    <name type="scientific">Arthrobacter alpinus</name>
    <dbReference type="NCBI Taxonomy" id="656366"/>
    <lineage>
        <taxon>Bacteria</taxon>
        <taxon>Bacillati</taxon>
        <taxon>Actinomycetota</taxon>
        <taxon>Actinomycetes</taxon>
        <taxon>Micrococcales</taxon>
        <taxon>Micrococcaceae</taxon>
        <taxon>Arthrobacter</taxon>
    </lineage>
</organism>
<reference evidence="2" key="1">
    <citation type="submission" date="2015-11" db="EMBL/GenBank/DDBJ databases">
        <authorList>
            <person name="Kumar R."/>
            <person name="Singh D."/>
            <person name="Swarnkar M.K."/>
            <person name="Singh A.K."/>
            <person name="Kumar S."/>
        </authorList>
    </citation>
    <scope>NUCLEOTIDE SEQUENCE [LARGE SCALE GENOMIC DNA]</scope>
    <source>
        <strain evidence="2">ERGS4:06</strain>
    </source>
</reference>
<accession>A0A0S2LZT3</accession>
<protein>
    <submittedName>
        <fullName evidence="1">Uncharacterized protein</fullName>
    </submittedName>
</protein>
<reference evidence="1 2" key="2">
    <citation type="journal article" date="2016" name="J. Biotechnol.">
        <title>Complete genome sequence of Arthrobacter alpinus ERGS4:06, a yellow pigmented bacterium tolerant to cold and radiations isolated from Sikkim Himalaya.</title>
        <authorList>
            <person name="Kumar R."/>
            <person name="Singh D."/>
            <person name="Swarnkar M.K."/>
            <person name="Singh A.K."/>
            <person name="Kumar S."/>
        </authorList>
    </citation>
    <scope>NUCLEOTIDE SEQUENCE [LARGE SCALE GENOMIC DNA]</scope>
    <source>
        <strain evidence="1 2">ERGS4:06</strain>
    </source>
</reference>
<name>A0A0S2LZT3_9MICC</name>
<evidence type="ECO:0000313" key="2">
    <source>
        <dbReference type="Proteomes" id="UP000059574"/>
    </source>
</evidence>
<gene>
    <name evidence="1" type="ORF">AS189_11545</name>
</gene>
<sequence>MIAEREQARAQELALVSHRAVQEAERIAAEKLLEEHLRIHRASFPYPPMTWVPGQETQPVRRVFKQPEIDRDKGIER</sequence>
<dbReference type="AlphaFoldDB" id="A0A0S2LZT3"/>
<proteinExistence type="predicted"/>